<evidence type="ECO:0000313" key="2">
    <source>
        <dbReference type="Proteomes" id="UP000006241"/>
    </source>
</evidence>
<organism evidence="1 2">
    <name type="scientific">Sphingobacterium spiritivorum ATCC 33300</name>
    <dbReference type="NCBI Taxonomy" id="525372"/>
    <lineage>
        <taxon>Bacteria</taxon>
        <taxon>Pseudomonadati</taxon>
        <taxon>Bacteroidota</taxon>
        <taxon>Sphingobacteriia</taxon>
        <taxon>Sphingobacteriales</taxon>
        <taxon>Sphingobacteriaceae</taxon>
        <taxon>Sphingobacterium</taxon>
    </lineage>
</organism>
<dbReference type="RefSeq" id="WP_003006632.1">
    <property type="nucleotide sequence ID" value="NZ_GG668631.1"/>
</dbReference>
<accession>C2FUZ2</accession>
<comment type="caution">
    <text evidence="1">The sequence shown here is derived from an EMBL/GenBank/DDBJ whole genome shotgun (WGS) entry which is preliminary data.</text>
</comment>
<sequence>MTAIEFVKFINETQLSFEFLESRVNKDYAESILRRATIPINANKYIEQGNEILNLVLNYDLDKFDIFDIGFDKDLDKIGDDIYFGWTGSGERLGFNKFSKEVFKYYIYTDEIEQYCAPNDELFLDALFELHKYQNEVISRNGDEQIEKIQEKFLKKMKNFFNDDKYISFYSIVIGYEGEDEL</sequence>
<dbReference type="EMBL" id="ACHB01000028">
    <property type="protein sequence ID" value="EEI93236.1"/>
    <property type="molecule type" value="Genomic_DNA"/>
</dbReference>
<protein>
    <submittedName>
        <fullName evidence="1">Uncharacterized protein</fullName>
    </submittedName>
</protein>
<reference evidence="1 2" key="1">
    <citation type="submission" date="2009-01" db="EMBL/GenBank/DDBJ databases">
        <authorList>
            <person name="Qin X."/>
            <person name="Bachman B."/>
            <person name="Battles P."/>
            <person name="Bell A."/>
            <person name="Bess C."/>
            <person name="Bickham C."/>
            <person name="Chaboub L."/>
            <person name="Chen D."/>
            <person name="Coyle M."/>
            <person name="Deiros D.R."/>
            <person name="Dinh H."/>
            <person name="Forbes L."/>
            <person name="Fowler G."/>
            <person name="Francisco L."/>
            <person name="Fu Q."/>
            <person name="Gubbala S."/>
            <person name="Hale W."/>
            <person name="Han Y."/>
            <person name="Hemphill L."/>
            <person name="Highlander S.K."/>
            <person name="Hirani K."/>
            <person name="Hogues M."/>
            <person name="Jackson L."/>
            <person name="Jakkamsetti A."/>
            <person name="Javaid M."/>
            <person name="Jiang H."/>
            <person name="Korchina V."/>
            <person name="Kovar C."/>
            <person name="Lara F."/>
            <person name="Lee S."/>
            <person name="Mata R."/>
            <person name="Mathew T."/>
            <person name="Moen C."/>
            <person name="Morales K."/>
            <person name="Munidasa M."/>
            <person name="Nazareth L."/>
            <person name="Ngo R."/>
            <person name="Nguyen L."/>
            <person name="Okwuonu G."/>
            <person name="Ongeri F."/>
            <person name="Patil S."/>
            <person name="Petrosino J."/>
            <person name="Pham C."/>
            <person name="Pham P."/>
            <person name="Pu L.-L."/>
            <person name="Puazo M."/>
            <person name="Raj R."/>
            <person name="Reid J."/>
            <person name="Rouhana J."/>
            <person name="Saada N."/>
            <person name="Shang Y."/>
            <person name="Simmons D."/>
            <person name="Thornton R."/>
            <person name="Warren J."/>
            <person name="Weissenberger G."/>
            <person name="Zhang J."/>
            <person name="Zhang L."/>
            <person name="Zhou C."/>
            <person name="Zhu D."/>
            <person name="Muzny D."/>
            <person name="Worley K."/>
            <person name="Gibbs R."/>
        </authorList>
    </citation>
    <scope>NUCLEOTIDE SEQUENCE [LARGE SCALE GENOMIC DNA]</scope>
    <source>
        <strain evidence="1 2">ATCC 33300</strain>
    </source>
</reference>
<name>C2FUZ2_SPHSI</name>
<evidence type="ECO:0000313" key="1">
    <source>
        <dbReference type="EMBL" id="EEI93236.1"/>
    </source>
</evidence>
<dbReference type="AlphaFoldDB" id="C2FUZ2"/>
<proteinExistence type="predicted"/>
<dbReference type="HOGENOM" id="CLU_1481127_0_0_10"/>
<dbReference type="Proteomes" id="UP000006241">
    <property type="component" value="Unassembled WGS sequence"/>
</dbReference>
<gene>
    <name evidence="1" type="ORF">HMPREF0765_1148</name>
</gene>